<dbReference type="Proteomes" id="UP000680348">
    <property type="component" value="Unassembled WGS sequence"/>
</dbReference>
<protein>
    <submittedName>
        <fullName evidence="3">SDR family oxidoreductase</fullName>
    </submittedName>
</protein>
<dbReference type="PANTHER" id="PTHR42879:SF2">
    <property type="entry name" value="3-OXOACYL-[ACYL-CARRIER-PROTEIN] REDUCTASE FABG"/>
    <property type="match status" value="1"/>
</dbReference>
<dbReference type="InterPro" id="IPR013785">
    <property type="entry name" value="Aldolase_TIM"/>
</dbReference>
<comment type="caution">
    <text evidence="3">The sequence shown here is derived from an EMBL/GenBank/DDBJ whole genome shotgun (WGS) entry which is preliminary data.</text>
</comment>
<evidence type="ECO:0000313" key="3">
    <source>
        <dbReference type="EMBL" id="MBS3648496.1"/>
    </source>
</evidence>
<evidence type="ECO:0000313" key="4">
    <source>
        <dbReference type="Proteomes" id="UP000680348"/>
    </source>
</evidence>
<comment type="similarity">
    <text evidence="1">Belongs to the short-chain dehydrogenases/reductases (SDR) family.</text>
</comment>
<dbReference type="InterPro" id="IPR000887">
    <property type="entry name" value="Aldlse_KDPG_KHG"/>
</dbReference>
<dbReference type="FunFam" id="3.40.50.720:FF:000084">
    <property type="entry name" value="Short-chain dehydrogenase reductase"/>
    <property type="match status" value="1"/>
</dbReference>
<evidence type="ECO:0000256" key="1">
    <source>
        <dbReference type="ARBA" id="ARBA00006484"/>
    </source>
</evidence>
<dbReference type="Gene3D" id="3.20.20.70">
    <property type="entry name" value="Aldolase class I"/>
    <property type="match status" value="1"/>
</dbReference>
<dbReference type="SUPFAM" id="SSF51735">
    <property type="entry name" value="NAD(P)-binding Rossmann-fold domains"/>
    <property type="match status" value="1"/>
</dbReference>
<dbReference type="SUPFAM" id="SSF51569">
    <property type="entry name" value="Aldolase"/>
    <property type="match status" value="1"/>
</dbReference>
<organism evidence="3 4">
    <name type="scientific">Pseudaminobacter soli</name>
    <name type="common">ex Zhang et al. 2022</name>
    <dbReference type="NCBI Taxonomy" id="2831468"/>
    <lineage>
        <taxon>Bacteria</taxon>
        <taxon>Pseudomonadati</taxon>
        <taxon>Pseudomonadota</taxon>
        <taxon>Alphaproteobacteria</taxon>
        <taxon>Hyphomicrobiales</taxon>
        <taxon>Phyllobacteriaceae</taxon>
        <taxon>Pseudaminobacter</taxon>
    </lineage>
</organism>
<accession>A0A942DWM4</accession>
<dbReference type="CDD" id="cd00452">
    <property type="entry name" value="KDPG_aldolase"/>
    <property type="match status" value="1"/>
</dbReference>
<dbReference type="InterPro" id="IPR036291">
    <property type="entry name" value="NAD(P)-bd_dom_sf"/>
</dbReference>
<dbReference type="PRINTS" id="PR00080">
    <property type="entry name" value="SDRFAMILY"/>
</dbReference>
<dbReference type="PROSITE" id="PS00061">
    <property type="entry name" value="ADH_SHORT"/>
    <property type="match status" value="1"/>
</dbReference>
<dbReference type="Pfam" id="PF01081">
    <property type="entry name" value="Aldolase"/>
    <property type="match status" value="1"/>
</dbReference>
<proteinExistence type="inferred from homology"/>
<gene>
    <name evidence="3" type="ORF">KEU06_07625</name>
</gene>
<dbReference type="InterPro" id="IPR050259">
    <property type="entry name" value="SDR"/>
</dbReference>
<dbReference type="EMBL" id="JAGWCR010000003">
    <property type="protein sequence ID" value="MBS3648496.1"/>
    <property type="molecule type" value="Genomic_DNA"/>
</dbReference>
<dbReference type="Gene3D" id="3.40.50.720">
    <property type="entry name" value="NAD(P)-binding Rossmann-like Domain"/>
    <property type="match status" value="1"/>
</dbReference>
<feature type="region of interest" description="Disordered" evidence="2">
    <location>
        <begin position="118"/>
        <end position="140"/>
    </location>
</feature>
<reference evidence="3" key="1">
    <citation type="submission" date="2021-04" db="EMBL/GenBank/DDBJ databases">
        <title>Pseudaminobacter soli sp. nov., isolated from paddy soil contaminated by heavy metals.</title>
        <authorList>
            <person name="Zhang K."/>
        </authorList>
    </citation>
    <scope>NUCLEOTIDE SEQUENCE</scope>
    <source>
        <strain evidence="3">19-2017</strain>
    </source>
</reference>
<dbReference type="GO" id="GO:0032787">
    <property type="term" value="P:monocarboxylic acid metabolic process"/>
    <property type="evidence" value="ECO:0007669"/>
    <property type="project" value="UniProtKB-ARBA"/>
</dbReference>
<dbReference type="GO" id="GO:0016829">
    <property type="term" value="F:lyase activity"/>
    <property type="evidence" value="ECO:0007669"/>
    <property type="project" value="InterPro"/>
</dbReference>
<dbReference type="PRINTS" id="PR00081">
    <property type="entry name" value="GDHRDH"/>
</dbReference>
<sequence length="493" mass="52309">MNHDELAARIRQIAVMPILVPNSVGQTLQQIEALAAGGARGIEIVLRTPVALEALRAGIERFPEILFGAGTVLSTAQFDDAVAAGAAFTISPGLDADLVAHAARRGVPNGARCPDCKRGHGGAAPGRPPAKILSGGGGRRLGRTGRFRTCLPGRGLHAKRKDHLRTPARIRAAVQYSVGRRHLDAGGGAEPAEISVRMRRSLQRSRAASRRIRDACLTTMVVAYRKFREESSMATETAKRAIVTGAAMGIGRAVAEKLASQDVKLVLVDLARDEMEVVAENLRSTGAAVATVHGSTADPQVAARAADLARQEYGGLDMLSHNAGIQRYGTVETTEEEQWDEVMNVNLKAAYFLSRAAMPLLRESHGAIVHMASVQGLASQEGVLAYSTAKHGLIGLVKSMAVDYAIHGVRVNAVAPGAVNTPMLQDAVKLNEDPDEVWRTLNGMHPLGRTARPEEVAAVVAFLLSDEASFVTGEVVRVDGGLLSRLSGSPRKE</sequence>
<dbReference type="AlphaFoldDB" id="A0A942DWM4"/>
<dbReference type="InterPro" id="IPR002347">
    <property type="entry name" value="SDR_fam"/>
</dbReference>
<keyword evidence="4" id="KW-1185">Reference proteome</keyword>
<dbReference type="CDD" id="cd05233">
    <property type="entry name" value="SDR_c"/>
    <property type="match status" value="1"/>
</dbReference>
<dbReference type="InterPro" id="IPR020904">
    <property type="entry name" value="Sc_DH/Rdtase_CS"/>
</dbReference>
<evidence type="ECO:0000256" key="2">
    <source>
        <dbReference type="SAM" id="MobiDB-lite"/>
    </source>
</evidence>
<dbReference type="PANTHER" id="PTHR42879">
    <property type="entry name" value="3-OXOACYL-(ACYL-CARRIER-PROTEIN) REDUCTASE"/>
    <property type="match status" value="1"/>
</dbReference>
<dbReference type="Pfam" id="PF13561">
    <property type="entry name" value="adh_short_C2"/>
    <property type="match status" value="1"/>
</dbReference>
<name>A0A942DWM4_9HYPH</name>